<dbReference type="RefSeq" id="WP_066677056.1">
    <property type="nucleotide sequence ID" value="NZ_CABMIZ010000022.1"/>
</dbReference>
<proteinExistence type="predicted"/>
<keyword evidence="5" id="KW-1185">Reference proteome</keyword>
<dbReference type="EMBL" id="CP099799">
    <property type="protein sequence ID" value="USS01518.1"/>
    <property type="molecule type" value="Genomic_DNA"/>
</dbReference>
<dbReference type="InterPro" id="IPR046664">
    <property type="entry name" value="DUF6773"/>
</dbReference>
<accession>A0A9N7JN88</accession>
<dbReference type="AlphaFoldDB" id="A0A9N7JN88"/>
<feature type="transmembrane region" description="Helical" evidence="1">
    <location>
        <begin position="46"/>
        <end position="70"/>
    </location>
</feature>
<keyword evidence="1" id="KW-0472">Membrane</keyword>
<evidence type="ECO:0000313" key="5">
    <source>
        <dbReference type="Proteomes" id="UP001055437"/>
    </source>
</evidence>
<dbReference type="KEGG" id="csep:CP523_11165"/>
<reference evidence="3" key="2">
    <citation type="submission" date="2022-06" db="EMBL/GenBank/DDBJ databases">
        <authorList>
            <person name="Holder M.E."/>
            <person name="Ajami N.J."/>
            <person name="Petrosino J.F."/>
        </authorList>
    </citation>
    <scope>NUCLEOTIDE SEQUENCE</scope>
    <source>
        <strain evidence="3">RMA 8861</strain>
    </source>
</reference>
<feature type="transmembrane region" description="Helical" evidence="1">
    <location>
        <begin position="21"/>
        <end position="40"/>
    </location>
</feature>
<dbReference type="Pfam" id="PF20563">
    <property type="entry name" value="DUF6773"/>
    <property type="match status" value="2"/>
</dbReference>
<dbReference type="GeneID" id="303561244"/>
<keyword evidence="1" id="KW-0812">Transmembrane</keyword>
<gene>
    <name evidence="2" type="ORF">CP523_11165</name>
    <name evidence="3" type="ORF">NH397_03510</name>
</gene>
<evidence type="ECO:0000256" key="1">
    <source>
        <dbReference type="SAM" id="Phobius"/>
    </source>
</evidence>
<feature type="transmembrane region" description="Helical" evidence="1">
    <location>
        <begin position="91"/>
        <end position="112"/>
    </location>
</feature>
<feature type="transmembrane region" description="Helical" evidence="1">
    <location>
        <begin position="159"/>
        <end position="177"/>
    </location>
</feature>
<evidence type="ECO:0000313" key="4">
    <source>
        <dbReference type="Proteomes" id="UP000280586"/>
    </source>
</evidence>
<dbReference type="OrthoDB" id="9985704at2"/>
<feature type="transmembrane region" description="Helical" evidence="1">
    <location>
        <begin position="118"/>
        <end position="139"/>
    </location>
</feature>
<reference evidence="2 4" key="1">
    <citation type="submission" date="2017-09" db="EMBL/GenBank/DDBJ databases">
        <authorList>
            <person name="Thomas P."/>
            <person name="Seyboldt C."/>
        </authorList>
    </citation>
    <scope>NUCLEOTIDE SEQUENCE [LARGE SCALE GENOMIC DNA]</scope>
    <source>
        <strain evidence="2 4">DSM 7534</strain>
    </source>
</reference>
<dbReference type="Proteomes" id="UP000280586">
    <property type="component" value="Chromosome"/>
</dbReference>
<organism evidence="2 4">
    <name type="scientific">Clostridium septicum</name>
    <dbReference type="NCBI Taxonomy" id="1504"/>
    <lineage>
        <taxon>Bacteria</taxon>
        <taxon>Bacillati</taxon>
        <taxon>Bacillota</taxon>
        <taxon>Clostridia</taxon>
        <taxon>Eubacteriales</taxon>
        <taxon>Clostridiaceae</taxon>
        <taxon>Clostridium</taxon>
    </lineage>
</organism>
<evidence type="ECO:0000313" key="2">
    <source>
        <dbReference type="EMBL" id="AYE34926.1"/>
    </source>
</evidence>
<feature type="transmembrane region" description="Helical" evidence="1">
    <location>
        <begin position="189"/>
        <end position="212"/>
    </location>
</feature>
<dbReference type="Proteomes" id="UP001055437">
    <property type="component" value="Chromosome"/>
</dbReference>
<evidence type="ECO:0000313" key="3">
    <source>
        <dbReference type="EMBL" id="USS01518.1"/>
    </source>
</evidence>
<protein>
    <recommendedName>
        <fullName evidence="6">DUF3278 domain-containing protein</fullName>
    </recommendedName>
</protein>
<keyword evidence="1" id="KW-1133">Transmembrane helix</keyword>
<evidence type="ECO:0008006" key="6">
    <source>
        <dbReference type="Google" id="ProtNLM"/>
    </source>
</evidence>
<dbReference type="EMBL" id="CP023671">
    <property type="protein sequence ID" value="AYE34926.1"/>
    <property type="molecule type" value="Genomic_DNA"/>
</dbReference>
<sequence length="226" mass="25994">MNGNFIKDERLTKQVNQVNTQSFIIMEILCIISIIIKGIIFKELLLCFIELLILIGGNLYIGIEIVINKINPVVFIKEKNDEMIIDYKRKIISRCFIGGFILTLIAPAPYLFLYNNLYAAMSYMIIMFISAGYATFKYVKDGLFIPLRRKDKKDWKKSFKRNVVIGSLFFGFSTNLNKIFLNGVFHPKGLIGVLISAGLWGCMFYTSMLFMIKFSTKLADKKIDDK</sequence>
<name>A0A9N7JN88_CLOSE</name>